<feature type="region of interest" description="Disordered" evidence="1">
    <location>
        <begin position="29"/>
        <end position="71"/>
    </location>
</feature>
<dbReference type="EMBL" id="DF968067">
    <property type="protein sequence ID" value="GAP03249.1"/>
    <property type="molecule type" value="Genomic_DNA"/>
</dbReference>
<organism evidence="2 3">
    <name type="scientific">Fructobacillus pseudoficulneus</name>
    <dbReference type="NCBI Taxonomy" id="220714"/>
    <lineage>
        <taxon>Bacteria</taxon>
        <taxon>Bacillati</taxon>
        <taxon>Bacillota</taxon>
        <taxon>Bacilli</taxon>
        <taxon>Lactobacillales</taxon>
        <taxon>Lactobacillaceae</taxon>
        <taxon>Fructobacillus</taxon>
    </lineage>
</organism>
<protein>
    <submittedName>
        <fullName evidence="2">Uncharacterized protein</fullName>
    </submittedName>
</protein>
<evidence type="ECO:0000256" key="1">
    <source>
        <dbReference type="SAM" id="MobiDB-lite"/>
    </source>
</evidence>
<evidence type="ECO:0000313" key="3">
    <source>
        <dbReference type="Proteomes" id="UP000061227"/>
    </source>
</evidence>
<gene>
    <name evidence="2" type="ORF">FPFC_050660</name>
</gene>
<dbReference type="Proteomes" id="UP000061227">
    <property type="component" value="Unassembled WGS sequence"/>
</dbReference>
<name>A0A3F3H9Y9_9LACO</name>
<feature type="compositionally biased region" description="Low complexity" evidence="1">
    <location>
        <begin position="32"/>
        <end position="49"/>
    </location>
</feature>
<dbReference type="STRING" id="220714.SAMN05660469_1009"/>
<sequence length="145" mass="14670">MKKFFAFLVAAVASALVGFGIGTINHPQAQRTSSATSSAKKAVTSANSNQGNDSNNQTTAAQSTASSAKSTSAVTSTAKVTSAQQAIAVLTAGLGNNTDLGYSVLSAAPNDFVIKVVSKSIRAQGGTGTVGIYTVRSNGTYQLQY</sequence>
<dbReference type="RefSeq" id="WP_059378775.1">
    <property type="nucleotide sequence ID" value="NZ_DF968067.1"/>
</dbReference>
<accession>A0A3F3H9Y9</accession>
<dbReference type="OrthoDB" id="9812621at2"/>
<reference evidence="2 3" key="1">
    <citation type="journal article" date="2015" name="BMC Genomics">
        <title>Comparative genomics of Fructobacillus spp. and Leuconostoc spp. reveals niche-specific evolution of Fructobacillus spp.</title>
        <authorList>
            <person name="Endo A."/>
            <person name="Tanizawa Y."/>
            <person name="Tanaka N."/>
            <person name="Maeno S."/>
            <person name="Kumar H."/>
            <person name="Shiwa Y."/>
            <person name="Okada S."/>
            <person name="Yoshikawa H."/>
            <person name="Dicks L."/>
            <person name="Nakagawa J."/>
            <person name="Arita M."/>
        </authorList>
    </citation>
    <scope>NUCLEOTIDE SEQUENCE [LARGE SCALE GENOMIC DNA]</scope>
    <source>
        <strain evidence="2 3">DSM 15468</strain>
    </source>
</reference>
<feature type="compositionally biased region" description="Low complexity" evidence="1">
    <location>
        <begin position="57"/>
        <end position="71"/>
    </location>
</feature>
<keyword evidence="3" id="KW-1185">Reference proteome</keyword>
<evidence type="ECO:0000313" key="2">
    <source>
        <dbReference type="EMBL" id="GAP03249.1"/>
    </source>
</evidence>
<proteinExistence type="predicted"/>
<dbReference type="AlphaFoldDB" id="A0A3F3H9Y9"/>